<evidence type="ECO:0000256" key="4">
    <source>
        <dbReference type="SAM" id="SignalP"/>
    </source>
</evidence>
<name>A0A4R4T2K2_9ACTN</name>
<dbReference type="EMBL" id="SMKI01000323">
    <property type="protein sequence ID" value="TDC69946.1"/>
    <property type="molecule type" value="Genomic_DNA"/>
</dbReference>
<feature type="signal peptide" evidence="4">
    <location>
        <begin position="1"/>
        <end position="34"/>
    </location>
</feature>
<dbReference type="Proteomes" id="UP000295345">
    <property type="component" value="Unassembled WGS sequence"/>
</dbReference>
<keyword evidence="2" id="KW-0624">Polysaccharide degradation</keyword>
<evidence type="ECO:0000256" key="3">
    <source>
        <dbReference type="SAM" id="MobiDB-lite"/>
    </source>
</evidence>
<dbReference type="GO" id="GO:0000272">
    <property type="term" value="P:polysaccharide catabolic process"/>
    <property type="evidence" value="ECO:0007669"/>
    <property type="project" value="UniProtKB-KW"/>
</dbReference>
<keyword evidence="2" id="KW-0119">Carbohydrate metabolism</keyword>
<accession>A0A4R4T2K2</accession>
<dbReference type="InterPro" id="IPR006311">
    <property type="entry name" value="TAT_signal"/>
</dbReference>
<evidence type="ECO:0000259" key="5">
    <source>
        <dbReference type="PROSITE" id="PS50853"/>
    </source>
</evidence>
<feature type="region of interest" description="Disordered" evidence="3">
    <location>
        <begin position="1032"/>
        <end position="1051"/>
    </location>
</feature>
<dbReference type="CDD" id="cd00063">
    <property type="entry name" value="FN3"/>
    <property type="match status" value="1"/>
</dbReference>
<keyword evidence="7" id="KW-1185">Reference proteome</keyword>
<gene>
    <name evidence="6" type="ORF">E1283_25345</name>
</gene>
<feature type="domain" description="Fibronectin type-III" evidence="5">
    <location>
        <begin position="932"/>
        <end position="1030"/>
    </location>
</feature>
<keyword evidence="4" id="KW-0732">Signal</keyword>
<dbReference type="PROSITE" id="PS51318">
    <property type="entry name" value="TAT"/>
    <property type="match status" value="1"/>
</dbReference>
<keyword evidence="1" id="KW-0326">Glycosidase</keyword>
<keyword evidence="1" id="KW-0378">Hydrolase</keyword>
<reference evidence="6 7" key="1">
    <citation type="submission" date="2019-03" db="EMBL/GenBank/DDBJ databases">
        <title>Draft genome sequences of novel Actinobacteria.</title>
        <authorList>
            <person name="Sahin N."/>
            <person name="Ay H."/>
            <person name="Saygin H."/>
        </authorList>
    </citation>
    <scope>NUCLEOTIDE SEQUENCE [LARGE SCALE GENOMIC DNA]</scope>
    <source>
        <strain evidence="6 7">DSM 41900</strain>
    </source>
</reference>
<dbReference type="OrthoDB" id="273342at2"/>
<evidence type="ECO:0000256" key="2">
    <source>
        <dbReference type="ARBA" id="ARBA00023326"/>
    </source>
</evidence>
<proteinExistence type="predicted"/>
<evidence type="ECO:0000313" key="7">
    <source>
        <dbReference type="Proteomes" id="UP000295345"/>
    </source>
</evidence>
<dbReference type="InterPro" id="IPR003961">
    <property type="entry name" value="FN3_dom"/>
</dbReference>
<dbReference type="SMART" id="SM00060">
    <property type="entry name" value="FN3"/>
    <property type="match status" value="2"/>
</dbReference>
<dbReference type="Gene3D" id="2.60.40.10">
    <property type="entry name" value="Immunoglobulins"/>
    <property type="match status" value="1"/>
</dbReference>
<protein>
    <submittedName>
        <fullName evidence="6">Tat pathway signal protein</fullName>
    </submittedName>
</protein>
<comment type="caution">
    <text evidence="6">The sequence shown here is derived from an EMBL/GenBank/DDBJ whole genome shotgun (WGS) entry which is preliminary data.</text>
</comment>
<evidence type="ECO:0000256" key="1">
    <source>
        <dbReference type="ARBA" id="ARBA00023295"/>
    </source>
</evidence>
<dbReference type="PROSITE" id="PS50853">
    <property type="entry name" value="FN3"/>
    <property type="match status" value="1"/>
</dbReference>
<organism evidence="6 7">
    <name type="scientific">Streptomyces hainanensis</name>
    <dbReference type="NCBI Taxonomy" id="402648"/>
    <lineage>
        <taxon>Bacteria</taxon>
        <taxon>Bacillati</taxon>
        <taxon>Actinomycetota</taxon>
        <taxon>Actinomycetes</taxon>
        <taxon>Kitasatosporales</taxon>
        <taxon>Streptomycetaceae</taxon>
        <taxon>Streptomyces</taxon>
    </lineage>
</organism>
<evidence type="ECO:0000313" key="6">
    <source>
        <dbReference type="EMBL" id="TDC69946.1"/>
    </source>
</evidence>
<dbReference type="InterPro" id="IPR036116">
    <property type="entry name" value="FN3_sf"/>
</dbReference>
<dbReference type="RefSeq" id="WP_132820467.1">
    <property type="nucleotide sequence ID" value="NZ_SMKI01000323.1"/>
</dbReference>
<dbReference type="SUPFAM" id="SSF49265">
    <property type="entry name" value="Fibronectin type III"/>
    <property type="match status" value="1"/>
</dbReference>
<sequence>MTTTGPSRRTVLGIAAAGTATGLLPLSLPTTALAAGPTASRAAAGTARPGALDAVVFGDPASEAAHGLVADATELVAGPTGGQARVALPAATPTDRGGDLRFTIAVDPAAQNHLTLRLWGEDDSEYRTVLLVDGEQASYRGAADYEPINAGSRAAALTGRHFLATALLPLAATRGRSRVEITLRTMAASVTGTVTARSRRYLEAFTHTAPWVPPHDGDVTGYQKTTRAAPALTPEAERALVVRYRARQLDTFDALSRRVDADPAATMSIVRYQDELRFYAEALSTDWCPAATPAAKREALNRIFASVDAYTRQYYGNVRSLGNGGHQSDWGGYHSALGEALYLVENLVADAEVYGADRFAALLAEPFETGTVDGDNSIAGVGPDGGALTRFGAWERVLKACFDFARSRLSYIHNQVMYTYEGAWKAHEGLRVIGSGFYEGRARSHRIALEALGAAPFLGEEVLVGPEGRELDLYHSLFQHDRNAHYTQDYLRVVMRGLATGKLDGAGRVVRRLPYGRHHTGLTAAGLTRENGYVGNYGEATNYLPSWFHRTLGHAGDEELNDEILRLALRSVHARGQTRYQSEDAAGRRLMRMQQVVDDRNSAYPGRVAYATDEQSPAQAMGFASLEHHMARHPERYRGREWAPYWEYAAEAVGFLQQQLVDNQYFNLFESRILPNHRYTLGFRETWEYVTAGRADFPRFGGRTAAGVVLPHTDLDRYTDAELDRLGVTRDQLPARFAWVDVDNLLFCARDGETHLFASLIMRNKGGFQANGRLHAQHGGHDQLAQFATGGVLRYQEYTLRAPSVEEAILHDRYTPAGAPPLAQAGELTPVSFQPGVGRTDRDNFREDTPYAGYPELATARYGRYLFAANTTRAAYRNRRDHTVPLPPDHRGDRVLDLVSGERLRVTDGGLSLAPGRAVVLRLDTAAAGADVPGAVDVVVTTPGSGAVGLSWKPAAGAASYTVSRADRAGGRYAEVARGVTDASHVDRVPSASASAPSGGTTYHYRVRAVNARGGGRASSPVAAVVTPAHSRGLRGGSWRDDPVGEGAAGSAAVRGGTITVSDVAGAGFAGGDDDHIHDRDHHDSLHLVSRLARGGVAVTARLAGAAGAVNGVLLRDATGGLARYVYLGADAAGRLELRTRSLDSREDIGQGNAGQNAAGGITRSPMVVDLGEDVEHRLADTPFVRLVRHPDSHLVTALVSADGDRWERIGASVTPMVDVLHVGVAATADTVFHGVSVDGVRDGVALPSVARATDGVTVHWNKPKGAVAFSLDRATGDGDWTRLTDHRRGFSHPDDTPFGTARYRVTAHFADGSTTTG</sequence>
<feature type="chain" id="PRO_5020567160" evidence="4">
    <location>
        <begin position="35"/>
        <end position="1318"/>
    </location>
</feature>
<dbReference type="GO" id="GO:0016798">
    <property type="term" value="F:hydrolase activity, acting on glycosyl bonds"/>
    <property type="evidence" value="ECO:0007669"/>
    <property type="project" value="UniProtKB-KW"/>
</dbReference>
<dbReference type="InterPro" id="IPR013783">
    <property type="entry name" value="Ig-like_fold"/>
</dbReference>